<feature type="region of interest" description="Disordered" evidence="1">
    <location>
        <begin position="53"/>
        <end position="76"/>
    </location>
</feature>
<accession>A0A448WHM5</accession>
<keyword evidence="3" id="KW-1185">Reference proteome</keyword>
<dbReference type="AlphaFoldDB" id="A0A448WHM5"/>
<evidence type="ECO:0000256" key="1">
    <source>
        <dbReference type="SAM" id="MobiDB-lite"/>
    </source>
</evidence>
<dbReference type="EMBL" id="CAAALY010013123">
    <property type="protein sequence ID" value="VEL11875.1"/>
    <property type="molecule type" value="Genomic_DNA"/>
</dbReference>
<gene>
    <name evidence="2" type="ORF">PXEA_LOCUS5315</name>
</gene>
<feature type="region of interest" description="Disordered" evidence="1">
    <location>
        <begin position="1"/>
        <end position="29"/>
    </location>
</feature>
<evidence type="ECO:0000313" key="3">
    <source>
        <dbReference type="Proteomes" id="UP000784294"/>
    </source>
</evidence>
<comment type="caution">
    <text evidence="2">The sequence shown here is derived from an EMBL/GenBank/DDBJ whole genome shotgun (WGS) entry which is preliminary data.</text>
</comment>
<organism evidence="2 3">
    <name type="scientific">Protopolystoma xenopodis</name>
    <dbReference type="NCBI Taxonomy" id="117903"/>
    <lineage>
        <taxon>Eukaryota</taxon>
        <taxon>Metazoa</taxon>
        <taxon>Spiralia</taxon>
        <taxon>Lophotrochozoa</taxon>
        <taxon>Platyhelminthes</taxon>
        <taxon>Monogenea</taxon>
        <taxon>Polyopisthocotylea</taxon>
        <taxon>Polystomatidea</taxon>
        <taxon>Polystomatidae</taxon>
        <taxon>Protopolystoma</taxon>
    </lineage>
</organism>
<evidence type="ECO:0000313" key="2">
    <source>
        <dbReference type="EMBL" id="VEL11875.1"/>
    </source>
</evidence>
<dbReference type="Proteomes" id="UP000784294">
    <property type="component" value="Unassembled WGS sequence"/>
</dbReference>
<name>A0A448WHM5_9PLAT</name>
<proteinExistence type="predicted"/>
<reference evidence="2" key="1">
    <citation type="submission" date="2018-11" db="EMBL/GenBank/DDBJ databases">
        <authorList>
            <consortium name="Pathogen Informatics"/>
        </authorList>
    </citation>
    <scope>NUCLEOTIDE SEQUENCE</scope>
</reference>
<protein>
    <submittedName>
        <fullName evidence="2">Uncharacterized protein</fullName>
    </submittedName>
</protein>
<sequence>MPKSNALKPVVEITEDTSANSNSESRHLYGNEPAAISSNLAKFHLQTDATTGAELTDRASSVSDTETLGSQVTLGSKSKSTIRLTASTPDGVQISFHDKTDLSE</sequence>
<feature type="compositionally biased region" description="Polar residues" evidence="1">
    <location>
        <begin position="58"/>
        <end position="76"/>
    </location>
</feature>